<evidence type="ECO:0008006" key="3">
    <source>
        <dbReference type="Google" id="ProtNLM"/>
    </source>
</evidence>
<reference evidence="1" key="1">
    <citation type="submission" date="2020-11" db="EMBL/GenBank/DDBJ databases">
        <authorList>
            <consortium name="DOE Joint Genome Institute"/>
            <person name="Ahrendt S."/>
            <person name="Riley R."/>
            <person name="Andreopoulos W."/>
            <person name="Labutti K."/>
            <person name="Pangilinan J."/>
            <person name="Ruiz-Duenas F.J."/>
            <person name="Barrasa J.M."/>
            <person name="Sanchez-Garcia M."/>
            <person name="Camarero S."/>
            <person name="Miyauchi S."/>
            <person name="Serrano A."/>
            <person name="Linde D."/>
            <person name="Babiker R."/>
            <person name="Drula E."/>
            <person name="Ayuso-Fernandez I."/>
            <person name="Pacheco R."/>
            <person name="Padilla G."/>
            <person name="Ferreira P."/>
            <person name="Barriuso J."/>
            <person name="Kellner H."/>
            <person name="Castanera R."/>
            <person name="Alfaro M."/>
            <person name="Ramirez L."/>
            <person name="Pisabarro A.G."/>
            <person name="Kuo A."/>
            <person name="Tritt A."/>
            <person name="Lipzen A."/>
            <person name="He G."/>
            <person name="Yan M."/>
            <person name="Ng V."/>
            <person name="Cullen D."/>
            <person name="Martin F."/>
            <person name="Rosso M.-N."/>
            <person name="Henrissat B."/>
            <person name="Hibbett D."/>
            <person name="Martinez A.T."/>
            <person name="Grigoriev I.V."/>
        </authorList>
    </citation>
    <scope>NUCLEOTIDE SEQUENCE</scope>
    <source>
        <strain evidence="1">CBS 506.95</strain>
    </source>
</reference>
<protein>
    <recommendedName>
        <fullName evidence="3">F-box domain-containing protein</fullName>
    </recommendedName>
</protein>
<dbReference type="Proteomes" id="UP000807306">
    <property type="component" value="Unassembled WGS sequence"/>
</dbReference>
<dbReference type="EMBL" id="MU157869">
    <property type="protein sequence ID" value="KAF9526663.1"/>
    <property type="molecule type" value="Genomic_DNA"/>
</dbReference>
<sequence length="505" mass="57817">MMKNLPQELLSEIFIACLPPPNEIDQHIRDPSSPPLLLCQVCSTWRTVAIKTHQLWTYLHIWVIHLIRDNSLTSLDTSYAAESQLVDLWGSRQGALPSSIFFQGVKADRRVEDENKHLTFFGDILSHLAVVSCQLFAALEVSFRDIELVVERMIEGEFPNLEFLAMSGPYLHLVEDSGAAPVYRKTVTSIKIAPNLKRIYLNMHPLYRIIGDADVMSKFHWERVTHLAFAFHSDLDINLWYFLLRECISLTHLTASLGLEVDETWLHSRHKQPVLHRNSLQEIILQLSFADTAIIFIGFVYHSVTKFRISFSDLDATEFTDLDSTHALLSSTPNVQELHTQYMFPLGEGDRLHKFLAGTQRSEINSSTNDYHQQETFYPPLSSIIPSLRTLVVDCVGESVNDAAIPGDFYVILRSRWLSYGWPSSAPDSGRSILFVVDSDFSKLDPNEPLFIKASQHNDVRFEHPFQPEARIAPGRQWDWKVMNANNLKYGWDRCSAWLDSERSL</sequence>
<organism evidence="1 2">
    <name type="scientific">Crepidotus variabilis</name>
    <dbReference type="NCBI Taxonomy" id="179855"/>
    <lineage>
        <taxon>Eukaryota</taxon>
        <taxon>Fungi</taxon>
        <taxon>Dikarya</taxon>
        <taxon>Basidiomycota</taxon>
        <taxon>Agaricomycotina</taxon>
        <taxon>Agaricomycetes</taxon>
        <taxon>Agaricomycetidae</taxon>
        <taxon>Agaricales</taxon>
        <taxon>Agaricineae</taxon>
        <taxon>Crepidotaceae</taxon>
        <taxon>Crepidotus</taxon>
    </lineage>
</organism>
<gene>
    <name evidence="1" type="ORF">CPB83DRAFT_857591</name>
</gene>
<accession>A0A9P6ED17</accession>
<keyword evidence="2" id="KW-1185">Reference proteome</keyword>
<evidence type="ECO:0000313" key="2">
    <source>
        <dbReference type="Proteomes" id="UP000807306"/>
    </source>
</evidence>
<dbReference type="AlphaFoldDB" id="A0A9P6ED17"/>
<name>A0A9P6ED17_9AGAR</name>
<evidence type="ECO:0000313" key="1">
    <source>
        <dbReference type="EMBL" id="KAF9526663.1"/>
    </source>
</evidence>
<proteinExistence type="predicted"/>
<comment type="caution">
    <text evidence="1">The sequence shown here is derived from an EMBL/GenBank/DDBJ whole genome shotgun (WGS) entry which is preliminary data.</text>
</comment>
<dbReference type="OrthoDB" id="3365698at2759"/>